<keyword evidence="3" id="KW-1185">Reference proteome</keyword>
<organism evidence="2 3">
    <name type="scientific">Saprolegnia parasitica (strain CBS 223.65)</name>
    <dbReference type="NCBI Taxonomy" id="695850"/>
    <lineage>
        <taxon>Eukaryota</taxon>
        <taxon>Sar</taxon>
        <taxon>Stramenopiles</taxon>
        <taxon>Oomycota</taxon>
        <taxon>Saprolegniomycetes</taxon>
        <taxon>Saprolegniales</taxon>
        <taxon>Saprolegniaceae</taxon>
        <taxon>Saprolegnia</taxon>
    </lineage>
</organism>
<dbReference type="OrthoDB" id="266138at2759"/>
<feature type="signal peptide" evidence="1">
    <location>
        <begin position="1"/>
        <end position="16"/>
    </location>
</feature>
<reference evidence="2 3" key="1">
    <citation type="journal article" date="2013" name="PLoS Genet.">
        <title>Distinctive expansion of potential virulence genes in the genome of the oomycete fish pathogen Saprolegnia parasitica.</title>
        <authorList>
            <person name="Jiang R.H."/>
            <person name="de Bruijn I."/>
            <person name="Haas B.J."/>
            <person name="Belmonte R."/>
            <person name="Lobach L."/>
            <person name="Christie J."/>
            <person name="van den Ackerveken G."/>
            <person name="Bottin A."/>
            <person name="Bulone V."/>
            <person name="Diaz-Moreno S.M."/>
            <person name="Dumas B."/>
            <person name="Fan L."/>
            <person name="Gaulin E."/>
            <person name="Govers F."/>
            <person name="Grenville-Briggs L.J."/>
            <person name="Horner N.R."/>
            <person name="Levin J.Z."/>
            <person name="Mammella M."/>
            <person name="Meijer H.J."/>
            <person name="Morris P."/>
            <person name="Nusbaum C."/>
            <person name="Oome S."/>
            <person name="Phillips A.J."/>
            <person name="van Rooyen D."/>
            <person name="Rzeszutek E."/>
            <person name="Saraiva M."/>
            <person name="Secombes C.J."/>
            <person name="Seidl M.F."/>
            <person name="Snel B."/>
            <person name="Stassen J.H."/>
            <person name="Sykes S."/>
            <person name="Tripathy S."/>
            <person name="van den Berg H."/>
            <person name="Vega-Arreguin J.C."/>
            <person name="Wawra S."/>
            <person name="Young S.K."/>
            <person name="Zeng Q."/>
            <person name="Dieguez-Uribeondo J."/>
            <person name="Russ C."/>
            <person name="Tyler B.M."/>
            <person name="van West P."/>
        </authorList>
    </citation>
    <scope>NUCLEOTIDE SEQUENCE [LARGE SCALE GENOMIC DNA]</scope>
    <source>
        <strain evidence="2 3">CBS 223.65</strain>
    </source>
</reference>
<dbReference type="VEuPathDB" id="FungiDB:SPRG_02181"/>
<gene>
    <name evidence="2" type="ORF">SPRG_02181</name>
</gene>
<dbReference type="KEGG" id="spar:SPRG_02181"/>
<dbReference type="RefSeq" id="XP_012196122.1">
    <property type="nucleotide sequence ID" value="XM_012340732.1"/>
</dbReference>
<evidence type="ECO:0000313" key="2">
    <source>
        <dbReference type="EMBL" id="KDO33374.1"/>
    </source>
</evidence>
<name>A0A067CRP0_SAPPC</name>
<dbReference type="AlphaFoldDB" id="A0A067CRP0"/>
<keyword evidence="1" id="KW-0732">Signal</keyword>
<sequence>MWKRILLLWCPLGALAAVNESISWGTLLPSRPPRHVTQVTLTTDCRGVNFTSTSDDDTITFDGVAATNWTIEFPSCVWFPDGRVARGADVSAVDARGSLKFGYLYAIRNNLTVDYVEHLPSHASTIILDNLGINALHDDLSTDDRGRPVIANRVQMVNNAITTISGVRFPDTIDVL</sequence>
<protein>
    <recommendedName>
        <fullName evidence="4">Receptor L-domain domain-containing protein</fullName>
    </recommendedName>
</protein>
<dbReference type="EMBL" id="KK583193">
    <property type="protein sequence ID" value="KDO33374.1"/>
    <property type="molecule type" value="Genomic_DNA"/>
</dbReference>
<evidence type="ECO:0000313" key="3">
    <source>
        <dbReference type="Proteomes" id="UP000030745"/>
    </source>
</evidence>
<dbReference type="GeneID" id="24124744"/>
<evidence type="ECO:0000256" key="1">
    <source>
        <dbReference type="SAM" id="SignalP"/>
    </source>
</evidence>
<evidence type="ECO:0008006" key="4">
    <source>
        <dbReference type="Google" id="ProtNLM"/>
    </source>
</evidence>
<feature type="chain" id="PRO_5001634869" description="Receptor L-domain domain-containing protein" evidence="1">
    <location>
        <begin position="17"/>
        <end position="176"/>
    </location>
</feature>
<accession>A0A067CRP0</accession>
<proteinExistence type="predicted"/>
<dbReference type="Proteomes" id="UP000030745">
    <property type="component" value="Unassembled WGS sequence"/>
</dbReference>